<comment type="caution">
    <text evidence="1">The sequence shown here is derived from an EMBL/GenBank/DDBJ whole genome shotgun (WGS) entry which is preliminary data.</text>
</comment>
<dbReference type="RefSeq" id="WP_163572347.1">
    <property type="nucleotide sequence ID" value="NZ_BAAANY010000009.1"/>
</dbReference>
<dbReference type="CDD" id="cd00093">
    <property type="entry name" value="HTH_XRE"/>
    <property type="match status" value="1"/>
</dbReference>
<sequence length="98" mass="11084">MPAHDLINLPSTFWTRPQVCDALHARDLGRLFRLLRQYHQITQTQIGIATDMKQGRISEFMKGIHQAESIVLLERVADGLGMPDLSRMHLGLTPSCAF</sequence>
<dbReference type="Proteomes" id="UP001500618">
    <property type="component" value="Unassembled WGS sequence"/>
</dbReference>
<reference evidence="1 2" key="1">
    <citation type="journal article" date="2019" name="Int. J. Syst. Evol. Microbiol.">
        <title>The Global Catalogue of Microorganisms (GCM) 10K type strain sequencing project: providing services to taxonomists for standard genome sequencing and annotation.</title>
        <authorList>
            <consortium name="The Broad Institute Genomics Platform"/>
            <consortium name="The Broad Institute Genome Sequencing Center for Infectious Disease"/>
            <person name="Wu L."/>
            <person name="Ma J."/>
        </authorList>
    </citation>
    <scope>NUCLEOTIDE SEQUENCE [LARGE SCALE GENOMIC DNA]</scope>
    <source>
        <strain evidence="1 2">JCM 14718</strain>
    </source>
</reference>
<dbReference type="InterPro" id="IPR001387">
    <property type="entry name" value="Cro/C1-type_HTH"/>
</dbReference>
<keyword evidence="2" id="KW-1185">Reference proteome</keyword>
<organism evidence="1 2">
    <name type="scientific">Fodinicola feengrottensis</name>
    <dbReference type="NCBI Taxonomy" id="435914"/>
    <lineage>
        <taxon>Bacteria</taxon>
        <taxon>Bacillati</taxon>
        <taxon>Actinomycetota</taxon>
        <taxon>Actinomycetes</taxon>
        <taxon>Mycobacteriales</taxon>
        <taxon>Fodinicola</taxon>
    </lineage>
</organism>
<name>A0ABN2H325_9ACTN</name>
<dbReference type="EMBL" id="BAAANY010000009">
    <property type="protein sequence ID" value="GAA1680451.1"/>
    <property type="molecule type" value="Genomic_DNA"/>
</dbReference>
<evidence type="ECO:0000313" key="2">
    <source>
        <dbReference type="Proteomes" id="UP001500618"/>
    </source>
</evidence>
<proteinExistence type="predicted"/>
<accession>A0ABN2H325</accession>
<protein>
    <recommendedName>
        <fullName evidence="3">XRE family transcriptional regulator</fullName>
    </recommendedName>
</protein>
<dbReference type="SUPFAM" id="SSF47413">
    <property type="entry name" value="lambda repressor-like DNA-binding domains"/>
    <property type="match status" value="1"/>
</dbReference>
<gene>
    <name evidence="1" type="ORF">GCM10009765_32080</name>
</gene>
<evidence type="ECO:0008006" key="3">
    <source>
        <dbReference type="Google" id="ProtNLM"/>
    </source>
</evidence>
<dbReference type="Gene3D" id="1.10.260.40">
    <property type="entry name" value="lambda repressor-like DNA-binding domains"/>
    <property type="match status" value="1"/>
</dbReference>
<dbReference type="Pfam" id="PF13560">
    <property type="entry name" value="HTH_31"/>
    <property type="match status" value="1"/>
</dbReference>
<dbReference type="InterPro" id="IPR010982">
    <property type="entry name" value="Lambda_DNA-bd_dom_sf"/>
</dbReference>
<evidence type="ECO:0000313" key="1">
    <source>
        <dbReference type="EMBL" id="GAA1680451.1"/>
    </source>
</evidence>